<dbReference type="OrthoDB" id="162914at2"/>
<proteinExistence type="predicted"/>
<dbReference type="Proteomes" id="UP000262172">
    <property type="component" value="Unassembled WGS sequence"/>
</dbReference>
<evidence type="ECO:0000313" key="4">
    <source>
        <dbReference type="Proteomes" id="UP000262172"/>
    </source>
</evidence>
<evidence type="ECO:0000259" key="2">
    <source>
        <dbReference type="Pfam" id="PF01243"/>
    </source>
</evidence>
<dbReference type="Pfam" id="PF01243">
    <property type="entry name" value="PNPOx_N"/>
    <property type="match status" value="1"/>
</dbReference>
<feature type="domain" description="Pyridoxamine 5'-phosphate oxidase N-terminal" evidence="2">
    <location>
        <begin position="12"/>
        <end position="125"/>
    </location>
</feature>
<dbReference type="GO" id="GO:0016627">
    <property type="term" value="F:oxidoreductase activity, acting on the CH-CH group of donors"/>
    <property type="evidence" value="ECO:0007669"/>
    <property type="project" value="TreeGrafter"/>
</dbReference>
<dbReference type="AlphaFoldDB" id="A0A371NVM3"/>
<dbReference type="GO" id="GO:0005829">
    <property type="term" value="C:cytosol"/>
    <property type="evidence" value="ECO:0007669"/>
    <property type="project" value="TreeGrafter"/>
</dbReference>
<dbReference type="InterPro" id="IPR012349">
    <property type="entry name" value="Split_barrel_FMN-bd"/>
</dbReference>
<keyword evidence="4" id="KW-1185">Reference proteome</keyword>
<reference evidence="3 4" key="1">
    <citation type="submission" date="2018-08" db="EMBL/GenBank/DDBJ databases">
        <title>Isolation, diversity and antifungal activity of Actinobacteria from cow dung.</title>
        <authorList>
            <person name="Ling L."/>
        </authorList>
    </citation>
    <scope>NUCLEOTIDE SEQUENCE [LARGE SCALE GENOMIC DNA]</scope>
    <source>
        <strain evidence="3 4">NEAU-LLE</strain>
    </source>
</reference>
<dbReference type="EMBL" id="QUAB01000039">
    <property type="protein sequence ID" value="REJ05934.1"/>
    <property type="molecule type" value="Genomic_DNA"/>
</dbReference>
<name>A0A371NVM3_9MICO</name>
<dbReference type="Gene3D" id="2.30.110.10">
    <property type="entry name" value="Electron Transport, Fmn-binding Protein, Chain A"/>
    <property type="match status" value="1"/>
</dbReference>
<dbReference type="InterPro" id="IPR052019">
    <property type="entry name" value="F420H2_bilvrd_red/Heme_oxyg"/>
</dbReference>
<sequence>MTAPDPHDPSSIARFVDAIGCGVVATVSPDGAPEAALVGLAALDDGTLIFNTPDDARKVANLRADARAAVVVSAGDVSVQAEGSATIAEDAERERIGGAYEGRFPGSRAFADGFLVVAVRPDWVRVYDARPRPAVVAEAVWRN</sequence>
<evidence type="ECO:0000313" key="3">
    <source>
        <dbReference type="EMBL" id="REJ05934.1"/>
    </source>
</evidence>
<keyword evidence="1" id="KW-0560">Oxidoreductase</keyword>
<dbReference type="InterPro" id="IPR011576">
    <property type="entry name" value="Pyridox_Oxase_N"/>
</dbReference>
<dbReference type="SUPFAM" id="SSF50475">
    <property type="entry name" value="FMN-binding split barrel"/>
    <property type="match status" value="1"/>
</dbReference>
<dbReference type="PANTHER" id="PTHR35176">
    <property type="entry name" value="HEME OXYGENASE HI_0854-RELATED"/>
    <property type="match status" value="1"/>
</dbReference>
<accession>A0A371NVM3</accession>
<evidence type="ECO:0000256" key="1">
    <source>
        <dbReference type="ARBA" id="ARBA00023002"/>
    </source>
</evidence>
<dbReference type="PANTHER" id="PTHR35176:SF6">
    <property type="entry name" value="HEME OXYGENASE HI_0854-RELATED"/>
    <property type="match status" value="1"/>
</dbReference>
<gene>
    <name evidence="3" type="ORF">DY023_08330</name>
</gene>
<comment type="caution">
    <text evidence="3">The sequence shown here is derived from an EMBL/GenBank/DDBJ whole genome shotgun (WGS) entry which is preliminary data.</text>
</comment>
<protein>
    <submittedName>
        <fullName evidence="3">Pyridoxamine 5'-phosphate oxidase family protein</fullName>
    </submittedName>
</protein>
<dbReference type="GO" id="GO:0070967">
    <property type="term" value="F:coenzyme F420 binding"/>
    <property type="evidence" value="ECO:0007669"/>
    <property type="project" value="TreeGrafter"/>
</dbReference>
<organism evidence="3 4">
    <name type="scientific">Microbacterium bovistercoris</name>
    <dbReference type="NCBI Taxonomy" id="2293570"/>
    <lineage>
        <taxon>Bacteria</taxon>
        <taxon>Bacillati</taxon>
        <taxon>Actinomycetota</taxon>
        <taxon>Actinomycetes</taxon>
        <taxon>Micrococcales</taxon>
        <taxon>Microbacteriaceae</taxon>
        <taxon>Microbacterium</taxon>
    </lineage>
</organism>